<dbReference type="SUPFAM" id="SSF56112">
    <property type="entry name" value="Protein kinase-like (PK-like)"/>
    <property type="match status" value="1"/>
</dbReference>
<dbReference type="InterPro" id="IPR040976">
    <property type="entry name" value="Pkinase_fungal"/>
</dbReference>
<accession>A0A4Y7TPF7</accession>
<dbReference type="GO" id="GO:0005524">
    <property type="term" value="F:ATP binding"/>
    <property type="evidence" value="ECO:0007669"/>
    <property type="project" value="InterPro"/>
</dbReference>
<name>A0A4Y7TPF7_COPMI</name>
<dbReference type="EMBL" id="QPFP01000007">
    <property type="protein sequence ID" value="TEB35798.1"/>
    <property type="molecule type" value="Genomic_DNA"/>
</dbReference>
<feature type="region of interest" description="Disordered" evidence="1">
    <location>
        <begin position="233"/>
        <end position="302"/>
    </location>
</feature>
<evidence type="ECO:0000313" key="4">
    <source>
        <dbReference type="Proteomes" id="UP000298030"/>
    </source>
</evidence>
<dbReference type="OrthoDB" id="3271139at2759"/>
<dbReference type="GO" id="GO:0004672">
    <property type="term" value="F:protein kinase activity"/>
    <property type="evidence" value="ECO:0007669"/>
    <property type="project" value="InterPro"/>
</dbReference>
<organism evidence="3 4">
    <name type="scientific">Coprinellus micaceus</name>
    <name type="common">Glistening ink-cap mushroom</name>
    <name type="synonym">Coprinus micaceus</name>
    <dbReference type="NCBI Taxonomy" id="71717"/>
    <lineage>
        <taxon>Eukaryota</taxon>
        <taxon>Fungi</taxon>
        <taxon>Dikarya</taxon>
        <taxon>Basidiomycota</taxon>
        <taxon>Agaricomycotina</taxon>
        <taxon>Agaricomycetes</taxon>
        <taxon>Agaricomycetidae</taxon>
        <taxon>Agaricales</taxon>
        <taxon>Agaricineae</taxon>
        <taxon>Psathyrellaceae</taxon>
        <taxon>Coprinellus</taxon>
    </lineage>
</organism>
<dbReference type="InterPro" id="IPR011009">
    <property type="entry name" value="Kinase-like_dom_sf"/>
</dbReference>
<feature type="domain" description="Protein kinase" evidence="2">
    <location>
        <begin position="1"/>
        <end position="153"/>
    </location>
</feature>
<evidence type="ECO:0000313" key="3">
    <source>
        <dbReference type="EMBL" id="TEB35798.1"/>
    </source>
</evidence>
<comment type="caution">
    <text evidence="3">The sequence shown here is derived from an EMBL/GenBank/DDBJ whole genome shotgun (WGS) entry which is preliminary data.</text>
</comment>
<sequence length="302" mass="34327">MFCAGWVHRDISDGNMLAVWDKETQAWRVRISDLEYAREFPRDDGVAGSDPKTGTPFFMAYEIQTHAPLYDPQEFEAESLGYLTRLQTGTCEPVQMHTYQHDLESLFWLILWIVLARIGHQQSIDAAFAIFQEGHSTQFARGRTLKDGFTPALQDSFHVDTHKIRDELGAIRRQLYRAYKMRSPQDMQDIASYSLVCGQYLEFFRRINEPLNREAWSGLAIWTPIWTLKGMLPPGSVAHSESRKRKCDEEDTRDELPSFDQAVLAPVAGPSTQGSEAESSAGPRRSKRAKKTVPSYAESASD</sequence>
<dbReference type="Pfam" id="PF17667">
    <property type="entry name" value="Pkinase_fungal"/>
    <property type="match status" value="1"/>
</dbReference>
<dbReference type="Gene3D" id="1.10.510.10">
    <property type="entry name" value="Transferase(Phosphotransferase) domain 1"/>
    <property type="match status" value="1"/>
</dbReference>
<dbReference type="InterPro" id="IPR000719">
    <property type="entry name" value="Prot_kinase_dom"/>
</dbReference>
<proteinExistence type="predicted"/>
<keyword evidence="4" id="KW-1185">Reference proteome</keyword>
<dbReference type="PROSITE" id="PS50011">
    <property type="entry name" value="PROTEIN_KINASE_DOM"/>
    <property type="match status" value="1"/>
</dbReference>
<dbReference type="AlphaFoldDB" id="A0A4Y7TPF7"/>
<protein>
    <recommendedName>
        <fullName evidence="2">Protein kinase domain-containing protein</fullName>
    </recommendedName>
</protein>
<gene>
    <name evidence="3" type="ORF">FA13DRAFT_1811462</name>
</gene>
<evidence type="ECO:0000256" key="1">
    <source>
        <dbReference type="SAM" id="MobiDB-lite"/>
    </source>
</evidence>
<dbReference type="Proteomes" id="UP000298030">
    <property type="component" value="Unassembled WGS sequence"/>
</dbReference>
<reference evidence="3 4" key="1">
    <citation type="journal article" date="2019" name="Nat. Ecol. Evol.">
        <title>Megaphylogeny resolves global patterns of mushroom evolution.</title>
        <authorList>
            <person name="Varga T."/>
            <person name="Krizsan K."/>
            <person name="Foldi C."/>
            <person name="Dima B."/>
            <person name="Sanchez-Garcia M."/>
            <person name="Sanchez-Ramirez S."/>
            <person name="Szollosi G.J."/>
            <person name="Szarkandi J.G."/>
            <person name="Papp V."/>
            <person name="Albert L."/>
            <person name="Andreopoulos W."/>
            <person name="Angelini C."/>
            <person name="Antonin V."/>
            <person name="Barry K.W."/>
            <person name="Bougher N.L."/>
            <person name="Buchanan P."/>
            <person name="Buyck B."/>
            <person name="Bense V."/>
            <person name="Catcheside P."/>
            <person name="Chovatia M."/>
            <person name="Cooper J."/>
            <person name="Damon W."/>
            <person name="Desjardin D."/>
            <person name="Finy P."/>
            <person name="Geml J."/>
            <person name="Haridas S."/>
            <person name="Hughes K."/>
            <person name="Justo A."/>
            <person name="Karasinski D."/>
            <person name="Kautmanova I."/>
            <person name="Kiss B."/>
            <person name="Kocsube S."/>
            <person name="Kotiranta H."/>
            <person name="LaButti K.M."/>
            <person name="Lechner B.E."/>
            <person name="Liimatainen K."/>
            <person name="Lipzen A."/>
            <person name="Lukacs Z."/>
            <person name="Mihaltcheva S."/>
            <person name="Morgado L.N."/>
            <person name="Niskanen T."/>
            <person name="Noordeloos M.E."/>
            <person name="Ohm R.A."/>
            <person name="Ortiz-Santana B."/>
            <person name="Ovrebo C."/>
            <person name="Racz N."/>
            <person name="Riley R."/>
            <person name="Savchenko A."/>
            <person name="Shiryaev A."/>
            <person name="Soop K."/>
            <person name="Spirin V."/>
            <person name="Szebenyi C."/>
            <person name="Tomsovsky M."/>
            <person name="Tulloss R.E."/>
            <person name="Uehling J."/>
            <person name="Grigoriev I.V."/>
            <person name="Vagvolgyi C."/>
            <person name="Papp T."/>
            <person name="Martin F.M."/>
            <person name="Miettinen O."/>
            <person name="Hibbett D.S."/>
            <person name="Nagy L.G."/>
        </authorList>
    </citation>
    <scope>NUCLEOTIDE SEQUENCE [LARGE SCALE GENOMIC DNA]</scope>
    <source>
        <strain evidence="3 4">FP101781</strain>
    </source>
</reference>
<evidence type="ECO:0000259" key="2">
    <source>
        <dbReference type="PROSITE" id="PS50011"/>
    </source>
</evidence>